<evidence type="ECO:0000313" key="3">
    <source>
        <dbReference type="EMBL" id="KAH8700849.1"/>
    </source>
</evidence>
<dbReference type="RefSeq" id="XP_046074555.1">
    <property type="nucleotide sequence ID" value="XM_046209409.1"/>
</dbReference>
<dbReference type="Proteomes" id="UP001201262">
    <property type="component" value="Unassembled WGS sequence"/>
</dbReference>
<feature type="region of interest" description="Disordered" evidence="2">
    <location>
        <begin position="27"/>
        <end position="51"/>
    </location>
</feature>
<dbReference type="AlphaFoldDB" id="A0AAD4Q0I2"/>
<feature type="coiled-coil region" evidence="1">
    <location>
        <begin position="415"/>
        <end position="511"/>
    </location>
</feature>
<evidence type="ECO:0000256" key="2">
    <source>
        <dbReference type="SAM" id="MobiDB-lite"/>
    </source>
</evidence>
<evidence type="ECO:0000256" key="1">
    <source>
        <dbReference type="SAM" id="Coils"/>
    </source>
</evidence>
<proteinExistence type="predicted"/>
<name>A0AAD4Q0I2_9EURO</name>
<organism evidence="3 4">
    <name type="scientific">Talaromyces proteolyticus</name>
    <dbReference type="NCBI Taxonomy" id="1131652"/>
    <lineage>
        <taxon>Eukaryota</taxon>
        <taxon>Fungi</taxon>
        <taxon>Dikarya</taxon>
        <taxon>Ascomycota</taxon>
        <taxon>Pezizomycotina</taxon>
        <taxon>Eurotiomycetes</taxon>
        <taxon>Eurotiomycetidae</taxon>
        <taxon>Eurotiales</taxon>
        <taxon>Trichocomaceae</taxon>
        <taxon>Talaromyces</taxon>
        <taxon>Talaromyces sect. Bacilispori</taxon>
    </lineage>
</organism>
<evidence type="ECO:0000313" key="4">
    <source>
        <dbReference type="Proteomes" id="UP001201262"/>
    </source>
</evidence>
<accession>A0AAD4Q0I2</accession>
<feature type="coiled-coil region" evidence="1">
    <location>
        <begin position="166"/>
        <end position="196"/>
    </location>
</feature>
<feature type="compositionally biased region" description="Polar residues" evidence="2">
    <location>
        <begin position="610"/>
        <end position="626"/>
    </location>
</feature>
<feature type="region of interest" description="Disordered" evidence="2">
    <location>
        <begin position="69"/>
        <end position="129"/>
    </location>
</feature>
<protein>
    <submittedName>
        <fullName evidence="3">Uncharacterized protein</fullName>
    </submittedName>
</protein>
<sequence>MRLLLVIAFADCPQDALFAMENQVDGVTSTGNNRKRGRDVSPSPAGTSPLLSCRQQAQDALVALKTPRRSKRVRFSDPGPVIDHELSNGNTGLTPAISRTSMSEDRAYSDCQTPSDRRRRRSAPPRHTNLMFDPLLSSFKSDLPTYVQFTPLRQVVEPRTRRRLWRSGLSDEMNKIERENRETKKEEAHVQSLQKESANDEAAQYVSTTGLEDCGTMDTMMVDEPSMSTSPIFRSHNDRCYSDVPNATHPSMQHTSSQVSIVDHDAVATLDSTLIELSNIGFFGSTIDEILNDLRTCFRSARMDLERTFPGETASDLNDGKATLLALTSRLRQVANALVSEKSKAQGALNMHRALKNEFDTLLQKLELEQGRLVTLKEAHNELTGDMLLTRQIVLQRENQIRHQQTTISRHIDANKKLQQDNDRYLSIVSQLEQALETSRDSQEAEETIAQLRFELEAKDTEIEKYVSQIESLRGEVSMYLEERCRHLKQLETLSSEISDGKNNIEKMKALNTGLQAQYDEEVESRENLEQIFSNILHRGLSSLRNEKRKSKARTTNWQNSSSDIAEPKNTADSSPGSELPTPYRNNDKAKRVDWRLSPTAEMSDDNDDTNSNLGLPGSEPSTPSKRYSLGNIRVGRGKDRRSLDSGVGFWSADLSEEVDNPIHGQKEFTEPVVESGVVDVE</sequence>
<dbReference type="EMBL" id="JAJTJA010000004">
    <property type="protein sequence ID" value="KAH8700849.1"/>
    <property type="molecule type" value="Genomic_DNA"/>
</dbReference>
<dbReference type="GeneID" id="70239696"/>
<reference evidence="3" key="1">
    <citation type="submission" date="2021-12" db="EMBL/GenBank/DDBJ databases">
        <title>Convergent genome expansion in fungi linked to evolution of root-endophyte symbiosis.</title>
        <authorList>
            <consortium name="DOE Joint Genome Institute"/>
            <person name="Ke Y.-H."/>
            <person name="Bonito G."/>
            <person name="Liao H.-L."/>
            <person name="Looney B."/>
            <person name="Rojas-Flechas A."/>
            <person name="Nash J."/>
            <person name="Hameed K."/>
            <person name="Schadt C."/>
            <person name="Martin F."/>
            <person name="Crous P.W."/>
            <person name="Miettinen O."/>
            <person name="Magnuson J.K."/>
            <person name="Labbe J."/>
            <person name="Jacobson D."/>
            <person name="Doktycz M.J."/>
            <person name="Veneault-Fourrey C."/>
            <person name="Kuo A."/>
            <person name="Mondo S."/>
            <person name="Calhoun S."/>
            <person name="Riley R."/>
            <person name="Ohm R."/>
            <person name="LaButti K."/>
            <person name="Andreopoulos B."/>
            <person name="Pangilinan J."/>
            <person name="Nolan M."/>
            <person name="Tritt A."/>
            <person name="Clum A."/>
            <person name="Lipzen A."/>
            <person name="Daum C."/>
            <person name="Barry K."/>
            <person name="Grigoriev I.V."/>
            <person name="Vilgalys R."/>
        </authorList>
    </citation>
    <scope>NUCLEOTIDE SEQUENCE</scope>
    <source>
        <strain evidence="3">PMI_201</strain>
    </source>
</reference>
<gene>
    <name evidence="3" type="ORF">BGW36DRAFT_137271</name>
</gene>
<keyword evidence="1" id="KW-0175">Coiled coil</keyword>
<keyword evidence="4" id="KW-1185">Reference proteome</keyword>
<feature type="region of interest" description="Disordered" evidence="2">
    <location>
        <begin position="546"/>
        <end position="644"/>
    </location>
</feature>
<feature type="compositionally biased region" description="Polar residues" evidence="2">
    <location>
        <begin position="87"/>
        <end position="101"/>
    </location>
</feature>
<feature type="compositionally biased region" description="Basic and acidic residues" evidence="2">
    <location>
        <begin position="586"/>
        <end position="595"/>
    </location>
</feature>
<feature type="compositionally biased region" description="Polar residues" evidence="2">
    <location>
        <begin position="554"/>
        <end position="564"/>
    </location>
</feature>
<comment type="caution">
    <text evidence="3">The sequence shown here is derived from an EMBL/GenBank/DDBJ whole genome shotgun (WGS) entry which is preliminary data.</text>
</comment>